<evidence type="ECO:0000256" key="1">
    <source>
        <dbReference type="ARBA" id="ARBA00004613"/>
    </source>
</evidence>
<dbReference type="InterPro" id="IPR002889">
    <property type="entry name" value="WSC_carb-bd"/>
</dbReference>
<evidence type="ECO:0000256" key="2">
    <source>
        <dbReference type="ARBA" id="ARBA00022525"/>
    </source>
</evidence>
<dbReference type="EMBL" id="OV696704">
    <property type="protein sequence ID" value="CAH1252192.1"/>
    <property type="molecule type" value="Genomic_DNA"/>
</dbReference>
<evidence type="ECO:0000313" key="10">
    <source>
        <dbReference type="EMBL" id="CAH1252192.1"/>
    </source>
</evidence>
<feature type="domain" description="WSC" evidence="8">
    <location>
        <begin position="339"/>
        <end position="431"/>
    </location>
</feature>
<dbReference type="PROSITE" id="PS51406">
    <property type="entry name" value="FIBRINOGEN_C_2"/>
    <property type="match status" value="1"/>
</dbReference>
<dbReference type="GO" id="GO:0005576">
    <property type="term" value="C:extracellular region"/>
    <property type="evidence" value="ECO:0007669"/>
    <property type="project" value="UniProtKB-SubCell"/>
</dbReference>
<dbReference type="PANTHER" id="PTHR47221">
    <property type="entry name" value="FIBRINOGEN ALPHA CHAIN"/>
    <property type="match status" value="1"/>
</dbReference>
<dbReference type="InterPro" id="IPR002181">
    <property type="entry name" value="Fibrinogen_a/b/g_C_dom"/>
</dbReference>
<protein>
    <submittedName>
        <fullName evidence="10">ANGPTL1 protein</fullName>
    </submittedName>
</protein>
<dbReference type="CDD" id="cd00087">
    <property type="entry name" value="FReD"/>
    <property type="match status" value="1"/>
</dbReference>
<name>A0A8J9ZDZ2_BRALA</name>
<dbReference type="Pfam" id="PF01822">
    <property type="entry name" value="WSC"/>
    <property type="match status" value="1"/>
</dbReference>
<proteinExistence type="predicted"/>
<evidence type="ECO:0000256" key="5">
    <source>
        <dbReference type="ARBA" id="ARBA00023157"/>
    </source>
</evidence>
<feature type="chain" id="PRO_5035430604" evidence="7">
    <location>
        <begin position="23"/>
        <end position="457"/>
    </location>
</feature>
<dbReference type="SMART" id="SM00321">
    <property type="entry name" value="WSC"/>
    <property type="match status" value="1"/>
</dbReference>
<keyword evidence="5" id="KW-1015">Disulfide bond</keyword>
<dbReference type="Gene3D" id="4.10.530.10">
    <property type="entry name" value="Gamma-fibrinogen Carboxyl Terminal Fragment, domain 2"/>
    <property type="match status" value="1"/>
</dbReference>
<evidence type="ECO:0000256" key="3">
    <source>
        <dbReference type="ARBA" id="ARBA00022729"/>
    </source>
</evidence>
<dbReference type="OrthoDB" id="7952570at2759"/>
<comment type="subcellular location">
    <subcellularLocation>
        <location evidence="1">Secreted</location>
    </subcellularLocation>
</comment>
<dbReference type="NCBIfam" id="NF040941">
    <property type="entry name" value="GGGWT_bact"/>
    <property type="match status" value="1"/>
</dbReference>
<gene>
    <name evidence="10" type="primary">ANGPTL1</name>
    <name evidence="10" type="ORF">BLAG_LOCUS12340</name>
</gene>
<dbReference type="SMART" id="SM00186">
    <property type="entry name" value="FBG"/>
    <property type="match status" value="1"/>
</dbReference>
<dbReference type="PROSITE" id="PS51212">
    <property type="entry name" value="WSC"/>
    <property type="match status" value="1"/>
</dbReference>
<keyword evidence="3 7" id="KW-0732">Signal</keyword>
<keyword evidence="6" id="KW-0325">Glycoprotein</keyword>
<dbReference type="PANTHER" id="PTHR47221:SF6">
    <property type="entry name" value="FIBRINOGEN ALPHA CHAIN"/>
    <property type="match status" value="1"/>
</dbReference>
<reference evidence="10" key="1">
    <citation type="submission" date="2022-01" db="EMBL/GenBank/DDBJ databases">
        <authorList>
            <person name="Braso-Vives M."/>
        </authorList>
    </citation>
    <scope>NUCLEOTIDE SEQUENCE</scope>
</reference>
<evidence type="ECO:0000256" key="4">
    <source>
        <dbReference type="ARBA" id="ARBA00023054"/>
    </source>
</evidence>
<dbReference type="PROSITE" id="PS00514">
    <property type="entry name" value="FIBRINOGEN_C_1"/>
    <property type="match status" value="1"/>
</dbReference>
<keyword evidence="11" id="KW-1185">Reference proteome</keyword>
<dbReference type="InterPro" id="IPR036056">
    <property type="entry name" value="Fibrinogen-like_C"/>
</dbReference>
<dbReference type="SUPFAM" id="SSF56496">
    <property type="entry name" value="Fibrinogen C-terminal domain-like"/>
    <property type="match status" value="1"/>
</dbReference>
<dbReference type="Proteomes" id="UP000838412">
    <property type="component" value="Chromosome 19"/>
</dbReference>
<evidence type="ECO:0000313" key="11">
    <source>
        <dbReference type="Proteomes" id="UP000838412"/>
    </source>
</evidence>
<keyword evidence="2" id="KW-0964">Secreted</keyword>
<dbReference type="InterPro" id="IPR014716">
    <property type="entry name" value="Fibrinogen_a/b/g_C_1"/>
</dbReference>
<dbReference type="InterPro" id="IPR037579">
    <property type="entry name" value="FIB_ANG-like"/>
</dbReference>
<dbReference type="AlphaFoldDB" id="A0A8J9ZDZ2"/>
<evidence type="ECO:0000259" key="9">
    <source>
        <dbReference type="PROSITE" id="PS51406"/>
    </source>
</evidence>
<dbReference type="Pfam" id="PF00147">
    <property type="entry name" value="Fibrinogen_C"/>
    <property type="match status" value="1"/>
</dbReference>
<dbReference type="Gene3D" id="3.90.215.10">
    <property type="entry name" value="Gamma Fibrinogen, chain A, domain 1"/>
    <property type="match status" value="1"/>
</dbReference>
<evidence type="ECO:0000256" key="7">
    <source>
        <dbReference type="SAM" id="SignalP"/>
    </source>
</evidence>
<feature type="domain" description="Fibrinogen C-terminal" evidence="9">
    <location>
        <begin position="77"/>
        <end position="313"/>
    </location>
</feature>
<organism evidence="10 11">
    <name type="scientific">Branchiostoma lanceolatum</name>
    <name type="common">Common lancelet</name>
    <name type="synonym">Amphioxus lanceolatum</name>
    <dbReference type="NCBI Taxonomy" id="7740"/>
    <lineage>
        <taxon>Eukaryota</taxon>
        <taxon>Metazoa</taxon>
        <taxon>Chordata</taxon>
        <taxon>Cephalochordata</taxon>
        <taxon>Leptocardii</taxon>
        <taxon>Amphioxiformes</taxon>
        <taxon>Branchiostomatidae</taxon>
        <taxon>Branchiostoma</taxon>
    </lineage>
</organism>
<dbReference type="InterPro" id="IPR020837">
    <property type="entry name" value="Fibrinogen_CS"/>
</dbReference>
<evidence type="ECO:0000259" key="8">
    <source>
        <dbReference type="PROSITE" id="PS51212"/>
    </source>
</evidence>
<sequence>MWFYRLVALSAVLQWSVVTGEGRSDQFNLSLCKLWEDCVRTVSLLSPDTKKRVNSEEQLVHLEQSQSNSASLALSFLGRTNYFSDCSEIHTAMTLLNDITSGVNNIMPVGLDSTISVYCDQTTDGGGWTVIQRRFDGSIDFNRPYGDFRYGFGSANGEYWLGLENMYHLTNQNAYELYIELEDWASVVKYARYSSFSVEGSPYYRLNVGGYSGNAGDGFQLSDLSSRNCLTGQAFSAREVDRDTWPGVSCAAGHSYYAGGWWYNNCCRSGLNGPYLRPSDRTSHSGMGIYWDPFEGSYEYYLKMSKMMVRPANFQPFVRLKTSFQDGPYLACFCRVTCAQSLKGCYTGDETTVSAEASSVDMTNEDCAADCGAKGHAYSATGEGQYCTCMSEAEIQTLTLAPSVKCDSPCTGDLAQKCGGADDNVTVWSTGQGTKRSLVEKLRRFLKEGHQMEESRR</sequence>
<keyword evidence="4" id="KW-0175">Coiled coil</keyword>
<feature type="signal peptide" evidence="7">
    <location>
        <begin position="1"/>
        <end position="22"/>
    </location>
</feature>
<accession>A0A8J9ZDZ2</accession>
<evidence type="ECO:0000256" key="6">
    <source>
        <dbReference type="ARBA" id="ARBA00023180"/>
    </source>
</evidence>